<dbReference type="InterPro" id="IPR006016">
    <property type="entry name" value="UspA"/>
</dbReference>
<comment type="caution">
    <text evidence="4">The sequence shown here is derived from an EMBL/GenBank/DDBJ whole genome shotgun (WGS) entry which is preliminary data.</text>
</comment>
<evidence type="ECO:0000313" key="5">
    <source>
        <dbReference type="Proteomes" id="UP001180842"/>
    </source>
</evidence>
<dbReference type="Gene3D" id="3.40.50.620">
    <property type="entry name" value="HUPs"/>
    <property type="match status" value="1"/>
</dbReference>
<dbReference type="PIRSF" id="PIRSF006276">
    <property type="entry name" value="UspA"/>
    <property type="match status" value="1"/>
</dbReference>
<comment type="similarity">
    <text evidence="1 2">Belongs to the universal stress protein A family.</text>
</comment>
<name>A0AAE4HZG5_9ENTE</name>
<evidence type="ECO:0000259" key="3">
    <source>
        <dbReference type="Pfam" id="PF00582"/>
    </source>
</evidence>
<gene>
    <name evidence="4" type="ORF">P7H00_01360</name>
</gene>
<feature type="domain" description="UspA" evidence="3">
    <location>
        <begin position="6"/>
        <end position="143"/>
    </location>
</feature>
<dbReference type="PANTHER" id="PTHR46268">
    <property type="entry name" value="STRESS RESPONSE PROTEIN NHAX"/>
    <property type="match status" value="1"/>
</dbReference>
<dbReference type="SUPFAM" id="SSF52402">
    <property type="entry name" value="Adenine nucleotide alpha hydrolases-like"/>
    <property type="match status" value="1"/>
</dbReference>
<evidence type="ECO:0000313" key="4">
    <source>
        <dbReference type="EMBL" id="MDT2735778.1"/>
    </source>
</evidence>
<dbReference type="AlphaFoldDB" id="A0AAE4HZG5"/>
<dbReference type="Proteomes" id="UP001180842">
    <property type="component" value="Unassembled WGS sequence"/>
</dbReference>
<dbReference type="CDD" id="cd00293">
    <property type="entry name" value="USP-like"/>
    <property type="match status" value="1"/>
</dbReference>
<dbReference type="InterPro" id="IPR014729">
    <property type="entry name" value="Rossmann-like_a/b/a_fold"/>
</dbReference>
<organism evidence="4 5">
    <name type="scientific">Enterococcus pseudoavium</name>
    <dbReference type="NCBI Taxonomy" id="44007"/>
    <lineage>
        <taxon>Bacteria</taxon>
        <taxon>Bacillati</taxon>
        <taxon>Bacillota</taxon>
        <taxon>Bacilli</taxon>
        <taxon>Lactobacillales</taxon>
        <taxon>Enterococcaceae</taxon>
        <taxon>Enterococcus</taxon>
    </lineage>
</organism>
<sequence>MMVSRYKNIIVAVDGSDQSEGAFFEAIGAARRNEAKLYVVQVIDDSSILMNSAQPMGEILAEESQRAKEYLEKLAERGRYQKMELIQYIGNPKKALTEELPEKYGIDLIYVGATGKGRFQRLLVGSTSGYIVNHAPCNVMVVR</sequence>
<protein>
    <recommendedName>
        <fullName evidence="2">Universal stress protein</fullName>
    </recommendedName>
</protein>
<evidence type="ECO:0000256" key="2">
    <source>
        <dbReference type="PIRNR" id="PIRNR006276"/>
    </source>
</evidence>
<dbReference type="GO" id="GO:0005737">
    <property type="term" value="C:cytoplasm"/>
    <property type="evidence" value="ECO:0007669"/>
    <property type="project" value="UniProtKB-SubCell"/>
</dbReference>
<dbReference type="PANTHER" id="PTHR46268:SF6">
    <property type="entry name" value="UNIVERSAL STRESS PROTEIN UP12"/>
    <property type="match status" value="1"/>
</dbReference>
<dbReference type="EMBL" id="JARQAI010000001">
    <property type="protein sequence ID" value="MDT2735778.1"/>
    <property type="molecule type" value="Genomic_DNA"/>
</dbReference>
<proteinExistence type="inferred from homology"/>
<comment type="subcellular location">
    <subcellularLocation>
        <location evidence="2">Cytoplasm</location>
    </subcellularLocation>
</comment>
<accession>A0AAE4HZG5</accession>
<dbReference type="Pfam" id="PF00582">
    <property type="entry name" value="Usp"/>
    <property type="match status" value="1"/>
</dbReference>
<evidence type="ECO:0000256" key="1">
    <source>
        <dbReference type="ARBA" id="ARBA00008791"/>
    </source>
</evidence>
<dbReference type="PRINTS" id="PR01438">
    <property type="entry name" value="UNVRSLSTRESS"/>
</dbReference>
<keyword evidence="2" id="KW-0963">Cytoplasm</keyword>
<dbReference type="InterPro" id="IPR006015">
    <property type="entry name" value="Universal_stress_UspA"/>
</dbReference>
<reference evidence="4" key="1">
    <citation type="submission" date="2023-03" db="EMBL/GenBank/DDBJ databases">
        <authorList>
            <person name="Shen W."/>
            <person name="Cai J."/>
        </authorList>
    </citation>
    <scope>NUCLEOTIDE SEQUENCE</scope>
    <source>
        <strain evidence="4">P69-2</strain>
    </source>
</reference>